<dbReference type="PANTHER" id="PTHR33221:SF5">
    <property type="entry name" value="HTH-TYPE TRANSCRIPTIONAL REGULATOR ISCR"/>
    <property type="match status" value="1"/>
</dbReference>
<dbReference type="InterPro" id="IPR030489">
    <property type="entry name" value="TR_Rrf2-type_CS"/>
</dbReference>
<dbReference type="Proteomes" id="UP000217076">
    <property type="component" value="Unassembled WGS sequence"/>
</dbReference>
<reference evidence="3" key="1">
    <citation type="submission" date="2016-10" db="EMBL/GenBank/DDBJ databases">
        <authorList>
            <person name="Varghese N."/>
            <person name="Submissions S."/>
        </authorList>
    </citation>
    <scope>NUCLEOTIDE SEQUENCE [LARGE SCALE GENOMIC DNA]</scope>
    <source>
        <strain evidence="3">930I</strain>
    </source>
</reference>
<dbReference type="Pfam" id="PF02082">
    <property type="entry name" value="Rrf2"/>
    <property type="match status" value="1"/>
</dbReference>
<protein>
    <submittedName>
        <fullName evidence="2">Rrf2 family protein</fullName>
    </submittedName>
</protein>
<dbReference type="PROSITE" id="PS51197">
    <property type="entry name" value="HTH_RRF2_2"/>
    <property type="match status" value="1"/>
</dbReference>
<dbReference type="GO" id="GO:0003700">
    <property type="term" value="F:DNA-binding transcription factor activity"/>
    <property type="evidence" value="ECO:0007669"/>
    <property type="project" value="TreeGrafter"/>
</dbReference>
<dbReference type="STRING" id="83401.SAMN05421742_103227"/>
<accession>A0A1G7Y8Q0</accession>
<dbReference type="AlphaFoldDB" id="A0A1G7Y8Q0"/>
<gene>
    <name evidence="2" type="ORF">SAMN05421742_103227</name>
</gene>
<dbReference type="InterPro" id="IPR000944">
    <property type="entry name" value="Tscrpt_reg_Rrf2"/>
</dbReference>
<evidence type="ECO:0000313" key="2">
    <source>
        <dbReference type="EMBL" id="SDG92831.1"/>
    </source>
</evidence>
<organism evidence="2 3">
    <name type="scientific">Roseospirillum parvum</name>
    <dbReference type="NCBI Taxonomy" id="83401"/>
    <lineage>
        <taxon>Bacteria</taxon>
        <taxon>Pseudomonadati</taxon>
        <taxon>Pseudomonadota</taxon>
        <taxon>Alphaproteobacteria</taxon>
        <taxon>Rhodospirillales</taxon>
        <taxon>Rhodospirillaceae</taxon>
        <taxon>Roseospirillum</taxon>
    </lineage>
</organism>
<evidence type="ECO:0000256" key="1">
    <source>
        <dbReference type="ARBA" id="ARBA00023125"/>
    </source>
</evidence>
<name>A0A1G7Y8Q0_9PROT</name>
<evidence type="ECO:0000313" key="3">
    <source>
        <dbReference type="Proteomes" id="UP000217076"/>
    </source>
</evidence>
<dbReference type="GO" id="GO:0003677">
    <property type="term" value="F:DNA binding"/>
    <property type="evidence" value="ECO:0007669"/>
    <property type="project" value="UniProtKB-KW"/>
</dbReference>
<sequence length="170" mass="18678">MDLDPLRRIGDQRQPTPSARIRSVISQKAKYALRALLALADVGVGESVLISDIAERQRIPRKFLEQILLDLKNRGLLSSRRGKNGGYALLRDPNQITVGDVVRIVDGPLAPLPCLSRMAYRRCEDCDGNEDACRIRRVFAEAHRANTDVLDGTTLTQMAGQDISLAADAG</sequence>
<dbReference type="Gene3D" id="1.10.10.10">
    <property type="entry name" value="Winged helix-like DNA-binding domain superfamily/Winged helix DNA-binding domain"/>
    <property type="match status" value="1"/>
</dbReference>
<dbReference type="NCBIfam" id="TIGR00738">
    <property type="entry name" value="rrf2_super"/>
    <property type="match status" value="1"/>
</dbReference>
<dbReference type="InterPro" id="IPR036388">
    <property type="entry name" value="WH-like_DNA-bd_sf"/>
</dbReference>
<keyword evidence="1" id="KW-0238">DNA-binding</keyword>
<dbReference type="PROSITE" id="PS01332">
    <property type="entry name" value="HTH_RRF2_1"/>
    <property type="match status" value="1"/>
</dbReference>
<keyword evidence="3" id="KW-1185">Reference proteome</keyword>
<dbReference type="InterPro" id="IPR036390">
    <property type="entry name" value="WH_DNA-bd_sf"/>
</dbReference>
<dbReference type="GO" id="GO:0005829">
    <property type="term" value="C:cytosol"/>
    <property type="evidence" value="ECO:0007669"/>
    <property type="project" value="TreeGrafter"/>
</dbReference>
<dbReference type="SUPFAM" id="SSF46785">
    <property type="entry name" value="Winged helix' DNA-binding domain"/>
    <property type="match status" value="1"/>
</dbReference>
<dbReference type="EMBL" id="FNCV01000003">
    <property type="protein sequence ID" value="SDG92831.1"/>
    <property type="molecule type" value="Genomic_DNA"/>
</dbReference>
<dbReference type="PANTHER" id="PTHR33221">
    <property type="entry name" value="WINGED HELIX-TURN-HELIX TRANSCRIPTIONAL REGULATOR, RRF2 FAMILY"/>
    <property type="match status" value="1"/>
</dbReference>
<proteinExistence type="predicted"/>